<dbReference type="InterPro" id="IPR037049">
    <property type="entry name" value="DUF1214_C_sf"/>
</dbReference>
<dbReference type="Gene3D" id="2.60.120.600">
    <property type="entry name" value="Domain of unknown function DUF1214, C-terminal domain"/>
    <property type="match status" value="1"/>
</dbReference>
<proteinExistence type="predicted"/>
<accession>A0ABP8JHK5</accession>
<dbReference type="PANTHER" id="PTHR36509">
    <property type="entry name" value="BLL3101 PROTEIN"/>
    <property type="match status" value="1"/>
</dbReference>
<sequence>MLIGMSAAAVGAAAAACGTSSNSAAGGSSASPSSGSSGPDGIASDAYVFGYPLVLMDATRAAAAPANRFSHAPTIPGSADRTVVRLNQDTLYSQAWLDLSAEPVVVQVPDMGSRYWLLPVLDAWTNVVHNPSSVRPQLQSGATRGPFTYAFTGPSWKGTLPVDVTPMPVPTNMAWILGRVQVDGEHDLSAVHAVQAQITIAPLSAWTRTPGTSNPPASASAGAEPVKTVADMSGTAYFEKLNALMVANPAAAAAAPALARFATVGIKPGSPGAALPADRLDTAVEAAQKRFVGYKSPTAKFENGWRFDLETGRYGTDYLQRAFIARIGLGANLPEDSLYPTYFGQADSGGTPRRFLIRFAPGQLPPVDAFWSITAYDAQSFFYPNPDEIFSVGHQTPPLKNPDGSVDIYIQNARPEQKYVAGNWLPIPPAGAFSLTLRLYAPKTSASTGRWQPPAVQPQA</sequence>
<evidence type="ECO:0000313" key="5">
    <source>
        <dbReference type="Proteomes" id="UP001500635"/>
    </source>
</evidence>
<evidence type="ECO:0000259" key="2">
    <source>
        <dbReference type="Pfam" id="PF06742"/>
    </source>
</evidence>
<feature type="domain" description="DUF1214" evidence="2">
    <location>
        <begin position="353"/>
        <end position="443"/>
    </location>
</feature>
<gene>
    <name evidence="4" type="ORF">GCM10023147_19330</name>
</gene>
<dbReference type="PANTHER" id="PTHR36509:SF2">
    <property type="entry name" value="BLL3101 PROTEIN"/>
    <property type="match status" value="1"/>
</dbReference>
<dbReference type="Proteomes" id="UP001500635">
    <property type="component" value="Unassembled WGS sequence"/>
</dbReference>
<dbReference type="InterPro" id="IPR010679">
    <property type="entry name" value="DUF1254"/>
</dbReference>
<dbReference type="SUPFAM" id="SSF160935">
    <property type="entry name" value="VPA0735-like"/>
    <property type="match status" value="1"/>
</dbReference>
<dbReference type="Pfam" id="PF06742">
    <property type="entry name" value="DUF1214"/>
    <property type="match status" value="1"/>
</dbReference>
<feature type="domain" description="DUF1254" evidence="3">
    <location>
        <begin position="67"/>
        <end position="202"/>
    </location>
</feature>
<evidence type="ECO:0000259" key="3">
    <source>
        <dbReference type="Pfam" id="PF06863"/>
    </source>
</evidence>
<feature type="chain" id="PRO_5046027030" evidence="1">
    <location>
        <begin position="25"/>
        <end position="460"/>
    </location>
</feature>
<feature type="signal peptide" evidence="1">
    <location>
        <begin position="1"/>
        <end position="24"/>
    </location>
</feature>
<dbReference type="InterPro" id="IPR037050">
    <property type="entry name" value="DUF1254_sf"/>
</dbReference>
<keyword evidence="5" id="KW-1185">Reference proteome</keyword>
<evidence type="ECO:0000313" key="4">
    <source>
        <dbReference type="EMBL" id="GAA4390924.1"/>
    </source>
</evidence>
<organism evidence="4 5">
    <name type="scientific">Tsukamurella soli</name>
    <dbReference type="NCBI Taxonomy" id="644556"/>
    <lineage>
        <taxon>Bacteria</taxon>
        <taxon>Bacillati</taxon>
        <taxon>Actinomycetota</taxon>
        <taxon>Actinomycetes</taxon>
        <taxon>Mycobacteriales</taxon>
        <taxon>Tsukamurellaceae</taxon>
        <taxon>Tsukamurella</taxon>
    </lineage>
</organism>
<dbReference type="Gene3D" id="2.60.40.1610">
    <property type="entry name" value="Domain of unknown function DUF1254"/>
    <property type="match status" value="1"/>
</dbReference>
<reference evidence="5" key="1">
    <citation type="journal article" date="2019" name="Int. J. Syst. Evol. Microbiol.">
        <title>The Global Catalogue of Microorganisms (GCM) 10K type strain sequencing project: providing services to taxonomists for standard genome sequencing and annotation.</title>
        <authorList>
            <consortium name="The Broad Institute Genomics Platform"/>
            <consortium name="The Broad Institute Genome Sequencing Center for Infectious Disease"/>
            <person name="Wu L."/>
            <person name="Ma J."/>
        </authorList>
    </citation>
    <scope>NUCLEOTIDE SEQUENCE [LARGE SCALE GENOMIC DNA]</scope>
    <source>
        <strain evidence="5">JCM 17688</strain>
    </source>
</reference>
<keyword evidence="1" id="KW-0732">Signal</keyword>
<name>A0ABP8JHK5_9ACTN</name>
<protein>
    <submittedName>
        <fullName evidence="4">DUF1254 domain-containing protein</fullName>
    </submittedName>
</protein>
<comment type="caution">
    <text evidence="4">The sequence shown here is derived from an EMBL/GenBank/DDBJ whole genome shotgun (WGS) entry which is preliminary data.</text>
</comment>
<dbReference type="Pfam" id="PF06863">
    <property type="entry name" value="DUF1254"/>
    <property type="match status" value="1"/>
</dbReference>
<dbReference type="EMBL" id="BAABFR010000024">
    <property type="protein sequence ID" value="GAA4390924.1"/>
    <property type="molecule type" value="Genomic_DNA"/>
</dbReference>
<dbReference type="InterPro" id="IPR010621">
    <property type="entry name" value="DUF1214"/>
</dbReference>
<evidence type="ECO:0000256" key="1">
    <source>
        <dbReference type="SAM" id="SignalP"/>
    </source>
</evidence>